<accession>M0PNG8</accession>
<keyword evidence="1" id="KW-1133">Transmembrane helix</keyword>
<keyword evidence="3" id="KW-1185">Reference proteome</keyword>
<name>M0PNG8_9EURY</name>
<keyword evidence="1" id="KW-0472">Membrane</keyword>
<dbReference type="AlphaFoldDB" id="M0PNG8"/>
<comment type="caution">
    <text evidence="2">The sequence shown here is derived from an EMBL/GenBank/DDBJ whole genome shotgun (WGS) entry which is preliminary data.</text>
</comment>
<gene>
    <name evidence="2" type="ORF">C468_00395</name>
</gene>
<reference evidence="2 3" key="1">
    <citation type="journal article" date="2014" name="PLoS Genet.">
        <title>Phylogenetically driven sequencing of extremely halophilic archaea reveals strategies for static and dynamic osmo-response.</title>
        <authorList>
            <person name="Becker E.A."/>
            <person name="Seitzer P.M."/>
            <person name="Tritt A."/>
            <person name="Larsen D."/>
            <person name="Krusor M."/>
            <person name="Yao A.I."/>
            <person name="Wu D."/>
            <person name="Madern D."/>
            <person name="Eisen J.A."/>
            <person name="Darling A.E."/>
            <person name="Facciotti M.T."/>
        </authorList>
    </citation>
    <scope>NUCLEOTIDE SEQUENCE [LARGE SCALE GENOMIC DNA]</scope>
    <source>
        <strain evidence="2 3">JCM 14978</strain>
    </source>
</reference>
<organism evidence="2 3">
    <name type="scientific">Halorubrum kocurii JCM 14978</name>
    <dbReference type="NCBI Taxonomy" id="1230456"/>
    <lineage>
        <taxon>Archaea</taxon>
        <taxon>Methanobacteriati</taxon>
        <taxon>Methanobacteriota</taxon>
        <taxon>Stenosarchaea group</taxon>
        <taxon>Halobacteria</taxon>
        <taxon>Halobacteriales</taxon>
        <taxon>Haloferacaceae</taxon>
        <taxon>Halorubrum</taxon>
    </lineage>
</organism>
<protein>
    <submittedName>
        <fullName evidence="2">Uncharacterized protein</fullName>
    </submittedName>
</protein>
<evidence type="ECO:0000313" key="2">
    <source>
        <dbReference type="EMBL" id="EMA70445.1"/>
    </source>
</evidence>
<dbReference type="Proteomes" id="UP000011546">
    <property type="component" value="Unassembled WGS sequence"/>
</dbReference>
<keyword evidence="1" id="KW-0812">Transmembrane</keyword>
<feature type="transmembrane region" description="Helical" evidence="1">
    <location>
        <begin position="42"/>
        <end position="62"/>
    </location>
</feature>
<evidence type="ECO:0000313" key="3">
    <source>
        <dbReference type="Proteomes" id="UP000011546"/>
    </source>
</evidence>
<proteinExistence type="predicted"/>
<evidence type="ECO:0000256" key="1">
    <source>
        <dbReference type="SAM" id="Phobius"/>
    </source>
</evidence>
<sequence>MAICVFSAALASLSVLWALFGAMWVRGETSIILEANQFGEFLPELGLLTLAMVFLPVLLYELDQLVSS</sequence>
<dbReference type="EMBL" id="AOJH01000001">
    <property type="protein sequence ID" value="EMA70445.1"/>
    <property type="molecule type" value="Genomic_DNA"/>
</dbReference>